<evidence type="ECO:0000313" key="3">
    <source>
        <dbReference type="Proteomes" id="UP000742631"/>
    </source>
</evidence>
<name>A0A921DZT2_9HYPH</name>
<dbReference type="EMBL" id="DYYG01000010">
    <property type="protein sequence ID" value="HJE22531.1"/>
    <property type="molecule type" value="Genomic_DNA"/>
</dbReference>
<dbReference type="InterPro" id="IPR012296">
    <property type="entry name" value="Nuclease_put_TT1808"/>
</dbReference>
<evidence type="ECO:0000313" key="2">
    <source>
        <dbReference type="EMBL" id="HJE22531.1"/>
    </source>
</evidence>
<feature type="domain" description="Putative restriction endonuclease" evidence="1">
    <location>
        <begin position="14"/>
        <end position="156"/>
    </location>
</feature>
<protein>
    <submittedName>
        <fullName evidence="2">Uma2 family endonuclease</fullName>
    </submittedName>
</protein>
<accession>A0A921DZT2</accession>
<dbReference type="SUPFAM" id="SSF52980">
    <property type="entry name" value="Restriction endonuclease-like"/>
    <property type="match status" value="1"/>
</dbReference>
<dbReference type="AlphaFoldDB" id="A0A921DZT2"/>
<reference evidence="2" key="1">
    <citation type="journal article" date="2021" name="PeerJ">
        <title>Extensive microbial diversity within the chicken gut microbiome revealed by metagenomics and culture.</title>
        <authorList>
            <person name="Gilroy R."/>
            <person name="Ravi A."/>
            <person name="Getino M."/>
            <person name="Pursley I."/>
            <person name="Horton D.L."/>
            <person name="Alikhan N.F."/>
            <person name="Baker D."/>
            <person name="Gharbi K."/>
            <person name="Hall N."/>
            <person name="Watson M."/>
            <person name="Adriaenssens E.M."/>
            <person name="Foster-Nyarko E."/>
            <person name="Jarju S."/>
            <person name="Secka A."/>
            <person name="Antonio M."/>
            <person name="Oren A."/>
            <person name="Chaudhuri R.R."/>
            <person name="La Ragione R."/>
            <person name="Hildebrand F."/>
            <person name="Pallen M.J."/>
        </authorList>
    </citation>
    <scope>NUCLEOTIDE SEQUENCE</scope>
    <source>
        <strain evidence="2">316</strain>
    </source>
</reference>
<proteinExistence type="predicted"/>
<dbReference type="Gene3D" id="3.90.1570.10">
    <property type="entry name" value="tt1808, chain A"/>
    <property type="match status" value="1"/>
</dbReference>
<reference evidence="2" key="2">
    <citation type="submission" date="2021-09" db="EMBL/GenBank/DDBJ databases">
        <authorList>
            <person name="Gilroy R."/>
        </authorList>
    </citation>
    <scope>NUCLEOTIDE SEQUENCE</scope>
    <source>
        <strain evidence="2">316</strain>
    </source>
</reference>
<gene>
    <name evidence="2" type="ORF">K8W01_02565</name>
</gene>
<dbReference type="InterPro" id="IPR008538">
    <property type="entry name" value="Uma2"/>
</dbReference>
<evidence type="ECO:0000259" key="1">
    <source>
        <dbReference type="Pfam" id="PF05685"/>
    </source>
</evidence>
<dbReference type="GO" id="GO:0004519">
    <property type="term" value="F:endonuclease activity"/>
    <property type="evidence" value="ECO:0007669"/>
    <property type="project" value="UniProtKB-KW"/>
</dbReference>
<organism evidence="2 3">
    <name type="scientific">Methylorubrum populi</name>
    <dbReference type="NCBI Taxonomy" id="223967"/>
    <lineage>
        <taxon>Bacteria</taxon>
        <taxon>Pseudomonadati</taxon>
        <taxon>Pseudomonadota</taxon>
        <taxon>Alphaproteobacteria</taxon>
        <taxon>Hyphomicrobiales</taxon>
        <taxon>Methylobacteriaceae</taxon>
        <taxon>Methylorubrum</taxon>
    </lineage>
</organism>
<dbReference type="CDD" id="cd06260">
    <property type="entry name" value="DUF820-like"/>
    <property type="match status" value="1"/>
</dbReference>
<dbReference type="PANTHER" id="PTHR36558:SF1">
    <property type="entry name" value="RESTRICTION ENDONUCLEASE DOMAIN-CONTAINING PROTEIN-RELATED"/>
    <property type="match status" value="1"/>
</dbReference>
<dbReference type="Proteomes" id="UP000742631">
    <property type="component" value="Unassembled WGS sequence"/>
</dbReference>
<comment type="caution">
    <text evidence="2">The sequence shown here is derived from an EMBL/GenBank/DDBJ whole genome shotgun (WGS) entry which is preliminary data.</text>
</comment>
<keyword evidence="2" id="KW-0540">Nuclease</keyword>
<dbReference type="PANTHER" id="PTHR36558">
    <property type="entry name" value="GLR1098 PROTEIN"/>
    <property type="match status" value="1"/>
</dbReference>
<keyword evidence="2" id="KW-0378">Hydrolase</keyword>
<keyword evidence="2" id="KW-0255">Endonuclease</keyword>
<dbReference type="InterPro" id="IPR011335">
    <property type="entry name" value="Restrct_endonuc-II-like"/>
</dbReference>
<sequence>MALALRRDPGMRVAEYQAWVTDRPDEERWELIDGEPLLMAPQSERHQLIVLNLARRLSDMVRGRGYRAIPGIAVLSDTMDTFALIPDVVVRCGPPLKDGYARDPILVAEVLSPSTMSRDRGLKTDFYRSIASLRVFLIVYQDEPRVEVWRRGSEGWSFGAHTVGAHTVGDVVELPEPGGRLAVADIYDDIAF</sequence>
<dbReference type="Pfam" id="PF05685">
    <property type="entry name" value="Uma2"/>
    <property type="match status" value="1"/>
</dbReference>